<dbReference type="PROSITE" id="PS51371">
    <property type="entry name" value="CBS"/>
    <property type="match status" value="2"/>
</dbReference>
<evidence type="ECO:0000256" key="1">
    <source>
        <dbReference type="ARBA" id="ARBA00023122"/>
    </source>
</evidence>
<reference evidence="4" key="1">
    <citation type="submission" date="2021-02" db="EMBL/GenBank/DDBJ databases">
        <title>Genome sequence of Rhodospirillales sp. strain TMPK1 isolated from soil.</title>
        <authorList>
            <person name="Nakai R."/>
            <person name="Kusada H."/>
            <person name="Tamaki H."/>
        </authorList>
    </citation>
    <scope>NUCLEOTIDE SEQUENCE</scope>
    <source>
        <strain evidence="4">TMPK1</strain>
    </source>
</reference>
<keyword evidence="5" id="KW-1185">Reference proteome</keyword>
<organism evidence="4 5">
    <name type="scientific">Roseiterribacter gracilis</name>
    <dbReference type="NCBI Taxonomy" id="2812848"/>
    <lineage>
        <taxon>Bacteria</taxon>
        <taxon>Pseudomonadati</taxon>
        <taxon>Pseudomonadota</taxon>
        <taxon>Alphaproteobacteria</taxon>
        <taxon>Rhodospirillales</taxon>
        <taxon>Roseiterribacteraceae</taxon>
        <taxon>Roseiterribacter</taxon>
    </lineage>
</organism>
<dbReference type="InterPro" id="IPR051257">
    <property type="entry name" value="Diverse_CBS-Domain"/>
</dbReference>
<dbReference type="PANTHER" id="PTHR43080:SF2">
    <property type="entry name" value="CBS DOMAIN-CONTAINING PROTEIN"/>
    <property type="match status" value="1"/>
</dbReference>
<keyword evidence="1 2" id="KW-0129">CBS domain</keyword>
<dbReference type="SMART" id="SM00116">
    <property type="entry name" value="CBS"/>
    <property type="match status" value="2"/>
</dbReference>
<feature type="domain" description="CBS" evidence="3">
    <location>
        <begin position="6"/>
        <end position="67"/>
    </location>
</feature>
<dbReference type="Gene3D" id="3.10.580.10">
    <property type="entry name" value="CBS-domain"/>
    <property type="match status" value="1"/>
</dbReference>
<dbReference type="SUPFAM" id="SSF54631">
    <property type="entry name" value="CBS-domain pair"/>
    <property type="match status" value="1"/>
</dbReference>
<comment type="caution">
    <text evidence="4">The sequence shown here is derived from an EMBL/GenBank/DDBJ whole genome shotgun (WGS) entry which is preliminary data.</text>
</comment>
<dbReference type="EMBL" id="BOPV01000001">
    <property type="protein sequence ID" value="GIL39435.1"/>
    <property type="molecule type" value="Genomic_DNA"/>
</dbReference>
<name>A0A8S8XDT6_9PROT</name>
<evidence type="ECO:0000256" key="2">
    <source>
        <dbReference type="PROSITE-ProRule" id="PRU00703"/>
    </source>
</evidence>
<dbReference type="InterPro" id="IPR046342">
    <property type="entry name" value="CBS_dom_sf"/>
</dbReference>
<dbReference type="AlphaFoldDB" id="A0A8S8XDT6"/>
<protein>
    <submittedName>
        <fullName evidence="4">Inosine-5-monophosphate dehydrogenase</fullName>
    </submittedName>
</protein>
<accession>A0A8S8XDT6</accession>
<dbReference type="RefSeq" id="WP_420242539.1">
    <property type="nucleotide sequence ID" value="NZ_BOPV01000001.1"/>
</dbReference>
<feature type="domain" description="CBS" evidence="3">
    <location>
        <begin position="76"/>
        <end position="131"/>
    </location>
</feature>
<evidence type="ECO:0000259" key="3">
    <source>
        <dbReference type="PROSITE" id="PS51371"/>
    </source>
</evidence>
<dbReference type="PANTHER" id="PTHR43080">
    <property type="entry name" value="CBS DOMAIN-CONTAINING PROTEIN CBSX3, MITOCHONDRIAL"/>
    <property type="match status" value="1"/>
</dbReference>
<evidence type="ECO:0000313" key="5">
    <source>
        <dbReference type="Proteomes" id="UP000681075"/>
    </source>
</evidence>
<evidence type="ECO:0000313" key="4">
    <source>
        <dbReference type="EMBL" id="GIL39435.1"/>
    </source>
</evidence>
<dbReference type="Pfam" id="PF00571">
    <property type="entry name" value="CBS"/>
    <property type="match status" value="2"/>
</dbReference>
<dbReference type="InterPro" id="IPR000644">
    <property type="entry name" value="CBS_dom"/>
</dbReference>
<gene>
    <name evidence="4" type="ORF">TMPK1_16720</name>
</gene>
<dbReference type="CDD" id="cd04623">
    <property type="entry name" value="CBS_pair_bac_euk"/>
    <property type="match status" value="1"/>
</dbReference>
<dbReference type="Proteomes" id="UP000681075">
    <property type="component" value="Unassembled WGS sequence"/>
</dbReference>
<proteinExistence type="predicted"/>
<dbReference type="InterPro" id="IPR044725">
    <property type="entry name" value="CBSX3_CBS_dom"/>
</dbReference>
<sequence length="143" mass="15481">MTVRAMLKGKSGGVITIRPESSLRDAIALLSQRRIGAVVVSGDGEKVDGILSERDLVHAMHSHGTSLLDRQVKEIMTKDVITCAPEMALTQVMETMTRGRFRHLPVLENGKLIGIVSIGDAVKSRLSELESETTQLRAYIAGG</sequence>